<accession>A0A916JY19</accession>
<evidence type="ECO:0000259" key="1">
    <source>
        <dbReference type="Pfam" id="PF12146"/>
    </source>
</evidence>
<name>A0A916JY19_9MICO</name>
<comment type="caution">
    <text evidence="2">The sequence shown here is derived from an EMBL/GenBank/DDBJ whole genome shotgun (WGS) entry which is preliminary data.</text>
</comment>
<dbReference type="AlphaFoldDB" id="A0A916JY19"/>
<dbReference type="Proteomes" id="UP000693892">
    <property type="component" value="Unassembled WGS sequence"/>
</dbReference>
<dbReference type="EC" id="3.1.1.23" evidence="2"/>
<keyword evidence="3" id="KW-1185">Reference proteome</keyword>
<protein>
    <submittedName>
        <fullName evidence="2">Monoacylglycerol lipase</fullName>
        <ecNumber evidence="2">3.1.1.23</ecNumber>
    </submittedName>
</protein>
<organism evidence="2 3">
    <name type="scientific">Leucobacter soli</name>
    <dbReference type="NCBI Taxonomy" id="2812850"/>
    <lineage>
        <taxon>Bacteria</taxon>
        <taxon>Bacillati</taxon>
        <taxon>Actinomycetota</taxon>
        <taxon>Actinomycetes</taxon>
        <taxon>Micrococcales</taxon>
        <taxon>Microbacteriaceae</taxon>
        <taxon>Leucobacter</taxon>
    </lineage>
</organism>
<dbReference type="RefSeq" id="WP_218114544.1">
    <property type="nucleotide sequence ID" value="NZ_CAJVAP010000008.1"/>
</dbReference>
<dbReference type="PANTHER" id="PTHR11614">
    <property type="entry name" value="PHOSPHOLIPASE-RELATED"/>
    <property type="match status" value="1"/>
</dbReference>
<keyword evidence="2" id="KW-0378">Hydrolase</keyword>
<reference evidence="2" key="1">
    <citation type="submission" date="2021-06" db="EMBL/GenBank/DDBJ databases">
        <authorList>
            <person name="Criscuolo A."/>
        </authorList>
    </citation>
    <scope>NUCLEOTIDE SEQUENCE</scope>
    <source>
        <strain evidence="2">CIP111803</strain>
    </source>
</reference>
<sequence length="308" mass="33142">MSGRSGDEVTHETFTYTDARGVEITAYRWGPGAPSNDTDVIAGALDGAGPLGVVQISHGVGEYALRYDAFARALVSNGFVVYADDHRGHGRTGMQQYDGDTSRLGRLGPGGLRAAESAIRQLTGIIRERHPDLPLVMFGHSWGSLMAQRILNREPRAFDAVILSGSAYRTARFMESGDLNRNWRGAGANGFEWLSRDTAVSVAFAADPLCFEADILKLFGVADGLRLFGTPGPGLAPEIPLLIVSGGDDPLSRGDGLQRLAAAYRARGVRDVTVRIYPGARHETLNETNRDEVTADLITWITDRVTGG</sequence>
<dbReference type="InterPro" id="IPR022742">
    <property type="entry name" value="Hydrolase_4"/>
</dbReference>
<evidence type="ECO:0000313" key="2">
    <source>
        <dbReference type="EMBL" id="CAG7606370.1"/>
    </source>
</evidence>
<dbReference type="GO" id="GO:0047372">
    <property type="term" value="F:monoacylglycerol lipase activity"/>
    <property type="evidence" value="ECO:0007669"/>
    <property type="project" value="UniProtKB-EC"/>
</dbReference>
<dbReference type="EMBL" id="CAJVAP010000008">
    <property type="protein sequence ID" value="CAG7606370.1"/>
    <property type="molecule type" value="Genomic_DNA"/>
</dbReference>
<dbReference type="InterPro" id="IPR051044">
    <property type="entry name" value="MAG_DAG_Lipase"/>
</dbReference>
<dbReference type="Pfam" id="PF12146">
    <property type="entry name" value="Hydrolase_4"/>
    <property type="match status" value="1"/>
</dbReference>
<evidence type="ECO:0000313" key="3">
    <source>
        <dbReference type="Proteomes" id="UP000693892"/>
    </source>
</evidence>
<proteinExistence type="predicted"/>
<feature type="domain" description="Serine aminopeptidase S33" evidence="1">
    <location>
        <begin position="50"/>
        <end position="289"/>
    </location>
</feature>
<gene>
    <name evidence="2" type="ORF">LEUCIP111803_00920</name>
</gene>